<dbReference type="EMBL" id="VIRV01000005">
    <property type="protein sequence ID" value="MBY0758533.1"/>
    <property type="molecule type" value="Genomic_DNA"/>
</dbReference>
<comment type="caution">
    <text evidence="1">The sequence shown here is derived from an EMBL/GenBank/DDBJ whole genome shotgun (WGS) entry which is preliminary data.</text>
</comment>
<proteinExistence type="predicted"/>
<dbReference type="Pfam" id="PF06152">
    <property type="entry name" value="Phage_min_cap2"/>
    <property type="match status" value="1"/>
</dbReference>
<accession>A0ABS7L649</accession>
<organism evidence="1 2">
    <name type="scientific">Sellimonas caecigallum</name>
    <dbReference type="NCBI Taxonomy" id="2592333"/>
    <lineage>
        <taxon>Bacteria</taxon>
        <taxon>Bacillati</taxon>
        <taxon>Bacillota</taxon>
        <taxon>Clostridia</taxon>
        <taxon>Lachnospirales</taxon>
        <taxon>Lachnospiraceae</taxon>
        <taxon>Sellimonas</taxon>
    </lineage>
</organism>
<name>A0ABS7L649_9FIRM</name>
<keyword evidence="2" id="KW-1185">Reference proteome</keyword>
<protein>
    <submittedName>
        <fullName evidence="1">Minor capsid protein</fullName>
    </submittedName>
</protein>
<dbReference type="InterPro" id="IPR009319">
    <property type="entry name" value="Phage_A118_VSP1"/>
</dbReference>
<evidence type="ECO:0000313" key="2">
    <source>
        <dbReference type="Proteomes" id="UP000779049"/>
    </source>
</evidence>
<reference evidence="1 2" key="1">
    <citation type="journal article" date="2020" name="New Microbes New Infect">
        <title>Sellimonas caecigallum sp. nov., description and genome sequence of a new member of the Sellimonas genus isolated from the cecum of feral chicken.</title>
        <authorList>
            <person name="Wongkuna S."/>
            <person name="Ghimire S."/>
            <person name="Antony L."/>
            <person name="Chankhamhaengdecha S."/>
            <person name="Janvilisri T."/>
            <person name="Scaria J."/>
        </authorList>
    </citation>
    <scope>NUCLEOTIDE SEQUENCE [LARGE SCALE GENOMIC DNA]</scope>
    <source>
        <strain evidence="1 2">SW451</strain>
    </source>
</reference>
<dbReference type="RefSeq" id="WP_221919589.1">
    <property type="nucleotide sequence ID" value="NZ_CP173660.1"/>
</dbReference>
<gene>
    <name evidence="1" type="ORF">FLB61_05425</name>
</gene>
<sequence>MNQEYKEKLSRQIEKNYSDLEMRIMEDIVRRIKKAGEITSTADWQINRLRILGNSSEDIEKMLKEALNASYPKMFELYDKVIDWEYVRNKDIYEQINAEFIPYEENEELQQITNALIQQTDADLQNITQSLGFYLDYGGGKPVLTPLAAVYQKYLDAACMDIVSGAFDYNSVIRRVASQLANSGLRQIDYASGRANRIDVAARRAVMTGITQLTGKISDMNAEKLGTEYYEVAWHAGARPTHAVWQGRVWSKEQLVTVCGLGTVTGLEGANCYHERYPFIPGISERNWTDEWLERKNREENTPKEFRGKQYTVYEAKQRQRQMETAMRAQREKVQLLKAGNADPDDVMLARAKYQGQLNEYSRFSRKMGLKEERERIYYDRRGRIATNTPKQNAKYSSDMIRNATRDSNQYDRYKSIIGDSVGSLADFRQMKYNNPKEFDILKKKVDTYSEINKKTWLDDFKQKSKDAYDRFANKSIYMSVHALSRLPRLNKSGYPEIEEKDIIDMLRGRPNYSEGEKKLVFFDPERQLVVVKNKETDDIISIVRRKNPKEEWKNV</sequence>
<evidence type="ECO:0000313" key="1">
    <source>
        <dbReference type="EMBL" id="MBY0758533.1"/>
    </source>
</evidence>
<dbReference type="Proteomes" id="UP000779049">
    <property type="component" value="Unassembled WGS sequence"/>
</dbReference>